<sequence>MAESRAEDVPRSSSRAPATGGFARGDVRLLSGGFLLFFLSSFGQTFFISLFSDDIRTEHELSHGTFGGLYTAATLVGAFTLVRAGHVIDHHSARAVVRVTVPPLALGAVAMALSPHVAVLFAALVLLRFFGQGMMTHTSFTLMGRWFTHQRGRAVSVATLGLNTGEALLPMLAVAVAAGVGWRSAWWGAAAVLAVAGCLLPLLFARERRPSGGTEGAAVTAATAPTWTRAEALRDPYFYLLMPAVAAPALIGNTVFFHQAYLAELRHWSPEASGSAFAASAATTVVFNLAGGHMLDRLTALTMLPYFLLPLGCGLLVLSSADGQWSVFAFMALYGVTNGLSLSLFGATWPEVYGVGHLGAIRAVVVAVLVCAAAVGPGVSGLLIDGGVSYPGQIAAMGVHCLAASALMLRVTRRLRTRGRTSRTPLPQ</sequence>
<keyword evidence="4 6" id="KW-1133">Transmembrane helix</keyword>
<keyword evidence="2" id="KW-1003">Cell membrane</keyword>
<feature type="domain" description="Major facilitator superfamily (MFS) profile" evidence="7">
    <location>
        <begin position="29"/>
        <end position="416"/>
    </location>
</feature>
<dbReference type="InterPro" id="IPR050189">
    <property type="entry name" value="MFS_Efflux_Transporters"/>
</dbReference>
<name>A0ABS3XTA8_9ACTN</name>
<evidence type="ECO:0000256" key="2">
    <source>
        <dbReference type="ARBA" id="ARBA00022475"/>
    </source>
</evidence>
<dbReference type="RefSeq" id="WP_209210262.1">
    <property type="nucleotide sequence ID" value="NZ_JAFFZM010000004.1"/>
</dbReference>
<accession>A0ABS3XTA8</accession>
<evidence type="ECO:0000256" key="3">
    <source>
        <dbReference type="ARBA" id="ARBA00022692"/>
    </source>
</evidence>
<dbReference type="PANTHER" id="PTHR43124:SF3">
    <property type="entry name" value="CHLORAMPHENICOL EFFLUX PUMP RV0191"/>
    <property type="match status" value="1"/>
</dbReference>
<feature type="transmembrane region" description="Helical" evidence="6">
    <location>
        <begin position="303"/>
        <end position="321"/>
    </location>
</feature>
<keyword evidence="9" id="KW-1185">Reference proteome</keyword>
<evidence type="ECO:0000256" key="1">
    <source>
        <dbReference type="ARBA" id="ARBA00004651"/>
    </source>
</evidence>
<evidence type="ECO:0000313" key="9">
    <source>
        <dbReference type="Proteomes" id="UP000721954"/>
    </source>
</evidence>
<reference evidence="8 9" key="1">
    <citation type="submission" date="2021-02" db="EMBL/GenBank/DDBJ databases">
        <title>Streptomyces spirodelae sp. nov., isolated from duckweed.</title>
        <authorList>
            <person name="Saimee Y."/>
            <person name="Duangmal K."/>
        </authorList>
    </citation>
    <scope>NUCLEOTIDE SEQUENCE [LARGE SCALE GENOMIC DNA]</scope>
    <source>
        <strain evidence="8 9">DSM 42105</strain>
    </source>
</reference>
<dbReference type="InterPro" id="IPR011701">
    <property type="entry name" value="MFS"/>
</dbReference>
<dbReference type="GeneID" id="96258842"/>
<feature type="transmembrane region" description="Helical" evidence="6">
    <location>
        <begin position="64"/>
        <end position="84"/>
    </location>
</feature>
<evidence type="ECO:0000256" key="4">
    <source>
        <dbReference type="ARBA" id="ARBA00022989"/>
    </source>
</evidence>
<feature type="transmembrane region" description="Helical" evidence="6">
    <location>
        <begin position="237"/>
        <end position="260"/>
    </location>
</feature>
<comment type="caution">
    <text evidence="8">The sequence shown here is derived from an EMBL/GenBank/DDBJ whole genome shotgun (WGS) entry which is preliminary data.</text>
</comment>
<protein>
    <submittedName>
        <fullName evidence="8">MFS transporter</fullName>
    </submittedName>
</protein>
<dbReference type="PROSITE" id="PS50850">
    <property type="entry name" value="MFS"/>
    <property type="match status" value="1"/>
</dbReference>
<feature type="transmembrane region" description="Helical" evidence="6">
    <location>
        <begin position="272"/>
        <end position="291"/>
    </location>
</feature>
<feature type="transmembrane region" description="Helical" evidence="6">
    <location>
        <begin position="361"/>
        <end position="384"/>
    </location>
</feature>
<comment type="subcellular location">
    <subcellularLocation>
        <location evidence="1">Cell membrane</location>
        <topology evidence="1">Multi-pass membrane protein</topology>
    </subcellularLocation>
</comment>
<proteinExistence type="predicted"/>
<keyword evidence="5 6" id="KW-0472">Membrane</keyword>
<dbReference type="InterPro" id="IPR036259">
    <property type="entry name" value="MFS_trans_sf"/>
</dbReference>
<dbReference type="EMBL" id="JAFFZM010000004">
    <property type="protein sequence ID" value="MBO8198541.1"/>
    <property type="molecule type" value="Genomic_DNA"/>
</dbReference>
<dbReference type="InterPro" id="IPR020846">
    <property type="entry name" value="MFS_dom"/>
</dbReference>
<feature type="transmembrane region" description="Helical" evidence="6">
    <location>
        <begin position="29"/>
        <end position="52"/>
    </location>
</feature>
<dbReference type="Pfam" id="PF07690">
    <property type="entry name" value="MFS_1"/>
    <property type="match status" value="2"/>
</dbReference>
<feature type="transmembrane region" description="Helical" evidence="6">
    <location>
        <begin position="390"/>
        <end position="411"/>
    </location>
</feature>
<evidence type="ECO:0000256" key="6">
    <source>
        <dbReference type="SAM" id="Phobius"/>
    </source>
</evidence>
<dbReference type="Proteomes" id="UP000721954">
    <property type="component" value="Unassembled WGS sequence"/>
</dbReference>
<feature type="transmembrane region" description="Helical" evidence="6">
    <location>
        <begin position="184"/>
        <end position="204"/>
    </location>
</feature>
<organism evidence="8 9">
    <name type="scientific">Streptomyces smyrnaeus</name>
    <dbReference type="NCBI Taxonomy" id="1387713"/>
    <lineage>
        <taxon>Bacteria</taxon>
        <taxon>Bacillati</taxon>
        <taxon>Actinomycetota</taxon>
        <taxon>Actinomycetes</taxon>
        <taxon>Kitasatosporales</taxon>
        <taxon>Streptomycetaceae</taxon>
        <taxon>Streptomyces</taxon>
    </lineage>
</organism>
<dbReference type="Gene3D" id="1.20.1250.20">
    <property type="entry name" value="MFS general substrate transporter like domains"/>
    <property type="match status" value="2"/>
</dbReference>
<feature type="transmembrane region" description="Helical" evidence="6">
    <location>
        <begin position="104"/>
        <end position="131"/>
    </location>
</feature>
<keyword evidence="3 6" id="KW-0812">Transmembrane</keyword>
<dbReference type="SUPFAM" id="SSF103473">
    <property type="entry name" value="MFS general substrate transporter"/>
    <property type="match status" value="1"/>
</dbReference>
<feature type="transmembrane region" description="Helical" evidence="6">
    <location>
        <begin position="152"/>
        <end position="178"/>
    </location>
</feature>
<gene>
    <name evidence="8" type="ORF">JW613_09510</name>
</gene>
<feature type="transmembrane region" description="Helical" evidence="6">
    <location>
        <begin position="327"/>
        <end position="349"/>
    </location>
</feature>
<evidence type="ECO:0000259" key="7">
    <source>
        <dbReference type="PROSITE" id="PS50850"/>
    </source>
</evidence>
<evidence type="ECO:0000313" key="8">
    <source>
        <dbReference type="EMBL" id="MBO8198541.1"/>
    </source>
</evidence>
<dbReference type="PANTHER" id="PTHR43124">
    <property type="entry name" value="PURINE EFFLUX PUMP PBUE"/>
    <property type="match status" value="1"/>
</dbReference>
<evidence type="ECO:0000256" key="5">
    <source>
        <dbReference type="ARBA" id="ARBA00023136"/>
    </source>
</evidence>